<organism evidence="1 2">
    <name type="scientific">Operophtera brumata</name>
    <name type="common">Winter moth</name>
    <name type="synonym">Phalaena brumata</name>
    <dbReference type="NCBI Taxonomy" id="104452"/>
    <lineage>
        <taxon>Eukaryota</taxon>
        <taxon>Metazoa</taxon>
        <taxon>Ecdysozoa</taxon>
        <taxon>Arthropoda</taxon>
        <taxon>Hexapoda</taxon>
        <taxon>Insecta</taxon>
        <taxon>Pterygota</taxon>
        <taxon>Neoptera</taxon>
        <taxon>Endopterygota</taxon>
        <taxon>Lepidoptera</taxon>
        <taxon>Glossata</taxon>
        <taxon>Ditrysia</taxon>
        <taxon>Geometroidea</taxon>
        <taxon>Geometridae</taxon>
        <taxon>Larentiinae</taxon>
        <taxon>Operophtera</taxon>
    </lineage>
</organism>
<gene>
    <name evidence="1" type="ORF">OBRU01_03944</name>
</gene>
<protein>
    <submittedName>
        <fullName evidence="1">Uncharacterized protein</fullName>
    </submittedName>
</protein>
<dbReference type="EMBL" id="JTDY01001243">
    <property type="protein sequence ID" value="KOB74421.1"/>
    <property type="molecule type" value="Genomic_DNA"/>
</dbReference>
<dbReference type="AlphaFoldDB" id="A0A0L7LGU3"/>
<sequence length="130" mass="14296">MSIAHYAEKIEDLFVNLTISQANSDEKACEILRPINEQLAIQKLADGLRNRQLSNIIAARDYSNFKDAVRAATFEVIEQPSGSNTIFNMRNTGASLSAISTKVLSERIPINRVAIVINGIGGKIFSEVFV</sequence>
<comment type="caution">
    <text evidence="1">The sequence shown here is derived from an EMBL/GenBank/DDBJ whole genome shotgun (WGS) entry which is preliminary data.</text>
</comment>
<keyword evidence="2" id="KW-1185">Reference proteome</keyword>
<reference evidence="1 2" key="1">
    <citation type="journal article" date="2015" name="Genome Biol. Evol.">
        <title>The genome of winter moth (Operophtera brumata) provides a genomic perspective on sexual dimorphism and phenology.</title>
        <authorList>
            <person name="Derks M.F."/>
            <person name="Smit S."/>
            <person name="Salis L."/>
            <person name="Schijlen E."/>
            <person name="Bossers A."/>
            <person name="Mateman C."/>
            <person name="Pijl A.S."/>
            <person name="de Ridder D."/>
            <person name="Groenen M.A."/>
            <person name="Visser M.E."/>
            <person name="Megens H.J."/>
        </authorList>
    </citation>
    <scope>NUCLEOTIDE SEQUENCE [LARGE SCALE GENOMIC DNA]</scope>
    <source>
        <strain evidence="1">WM2013NL</strain>
        <tissue evidence="1">Head and thorax</tissue>
    </source>
</reference>
<name>A0A0L7LGU3_OPEBR</name>
<evidence type="ECO:0000313" key="2">
    <source>
        <dbReference type="Proteomes" id="UP000037510"/>
    </source>
</evidence>
<accession>A0A0L7LGU3</accession>
<evidence type="ECO:0000313" key="1">
    <source>
        <dbReference type="EMBL" id="KOB74421.1"/>
    </source>
</evidence>
<dbReference type="Proteomes" id="UP000037510">
    <property type="component" value="Unassembled WGS sequence"/>
</dbReference>
<proteinExistence type="predicted"/>